<accession>A0A378PBW6</accession>
<dbReference type="InterPro" id="IPR005712">
    <property type="entry name" value="Ribosomal_uS5_bac-type"/>
</dbReference>
<dbReference type="PANTHER" id="PTHR48277:SF1">
    <property type="entry name" value="MITOCHONDRIAL RIBOSOMAL PROTEIN S5"/>
    <property type="match status" value="1"/>
</dbReference>
<dbReference type="PROSITE" id="PS50881">
    <property type="entry name" value="S5_DSRBD"/>
    <property type="match status" value="1"/>
</dbReference>
<dbReference type="FunFam" id="3.30.160.20:FF:000001">
    <property type="entry name" value="30S ribosomal protein S5"/>
    <property type="match status" value="1"/>
</dbReference>
<dbReference type="InterPro" id="IPR018192">
    <property type="entry name" value="Ribosomal_uS5_N_CS"/>
</dbReference>
<keyword evidence="2 8" id="KW-0699">rRNA-binding</keyword>
<organism evidence="12 13">
    <name type="scientific">Mobiluncus mulieris</name>
    <dbReference type="NCBI Taxonomy" id="2052"/>
    <lineage>
        <taxon>Bacteria</taxon>
        <taxon>Bacillati</taxon>
        <taxon>Actinomycetota</taxon>
        <taxon>Actinomycetes</taxon>
        <taxon>Actinomycetales</taxon>
        <taxon>Actinomycetaceae</taxon>
        <taxon>Mobiluncus</taxon>
    </lineage>
</organism>
<dbReference type="InterPro" id="IPR014721">
    <property type="entry name" value="Ribsml_uS5_D2-typ_fold_subgr"/>
</dbReference>
<evidence type="ECO:0000256" key="7">
    <source>
        <dbReference type="ARBA" id="ARBA00062000"/>
    </source>
</evidence>
<reference evidence="12 13" key="1">
    <citation type="submission" date="2018-06" db="EMBL/GenBank/DDBJ databases">
        <authorList>
            <consortium name="Pathogen Informatics"/>
            <person name="Doyle S."/>
        </authorList>
    </citation>
    <scope>NUCLEOTIDE SEQUENCE [LARGE SCALE GENOMIC DNA]</scope>
    <source>
        <strain evidence="12 13">NCTC11819</strain>
    </source>
</reference>
<dbReference type="GO" id="GO:0019843">
    <property type="term" value="F:rRNA binding"/>
    <property type="evidence" value="ECO:0007669"/>
    <property type="project" value="UniProtKB-UniRule"/>
</dbReference>
<evidence type="ECO:0000256" key="10">
    <source>
        <dbReference type="SAM" id="MobiDB-lite"/>
    </source>
</evidence>
<dbReference type="Gene3D" id="3.30.230.10">
    <property type="match status" value="1"/>
</dbReference>
<feature type="region of interest" description="Disordered" evidence="10">
    <location>
        <begin position="1"/>
        <end position="41"/>
    </location>
</feature>
<dbReference type="HAMAP" id="MF_01307_B">
    <property type="entry name" value="Ribosomal_uS5_B"/>
    <property type="match status" value="1"/>
</dbReference>
<dbReference type="InterPro" id="IPR005324">
    <property type="entry name" value="Ribosomal_uS5_C"/>
</dbReference>
<dbReference type="GO" id="GO:0015935">
    <property type="term" value="C:small ribosomal subunit"/>
    <property type="evidence" value="ECO:0007669"/>
    <property type="project" value="InterPro"/>
</dbReference>
<comment type="domain">
    <text evidence="8">The N-terminal domain interacts with the head of the 30S subunit; the C-terminal domain interacts with the body and contacts protein S4. The interaction surface between S4 and S5 is involved in control of translational fidelity.</text>
</comment>
<gene>
    <name evidence="8 12" type="primary">rpsE</name>
    <name evidence="12" type="ORF">NCTC11819_00506</name>
</gene>
<dbReference type="RefSeq" id="WP_114989993.1">
    <property type="nucleotide sequence ID" value="NZ_JACHMA010000001.1"/>
</dbReference>
<dbReference type="GO" id="GO:0006412">
    <property type="term" value="P:translation"/>
    <property type="evidence" value="ECO:0007669"/>
    <property type="project" value="UniProtKB-UniRule"/>
</dbReference>
<dbReference type="Pfam" id="PF00333">
    <property type="entry name" value="Ribosomal_S5"/>
    <property type="match status" value="1"/>
</dbReference>
<dbReference type="Proteomes" id="UP000255284">
    <property type="component" value="Unassembled WGS sequence"/>
</dbReference>
<dbReference type="InterPro" id="IPR020568">
    <property type="entry name" value="Ribosomal_Su5_D2-typ_SF"/>
</dbReference>
<evidence type="ECO:0000256" key="9">
    <source>
        <dbReference type="RuleBase" id="RU003823"/>
    </source>
</evidence>
<dbReference type="SUPFAM" id="SSF54211">
    <property type="entry name" value="Ribosomal protein S5 domain 2-like"/>
    <property type="match status" value="1"/>
</dbReference>
<evidence type="ECO:0000256" key="3">
    <source>
        <dbReference type="ARBA" id="ARBA00022884"/>
    </source>
</evidence>
<dbReference type="Pfam" id="PF03719">
    <property type="entry name" value="Ribosomal_S5_C"/>
    <property type="match status" value="1"/>
</dbReference>
<dbReference type="InterPro" id="IPR000851">
    <property type="entry name" value="Ribosomal_uS5"/>
</dbReference>
<dbReference type="PANTHER" id="PTHR48277">
    <property type="entry name" value="MITOCHONDRIAL RIBOSOMAL PROTEIN S5"/>
    <property type="match status" value="1"/>
</dbReference>
<feature type="compositionally biased region" description="Polar residues" evidence="10">
    <location>
        <begin position="1"/>
        <end position="10"/>
    </location>
</feature>
<evidence type="ECO:0000256" key="2">
    <source>
        <dbReference type="ARBA" id="ARBA00022730"/>
    </source>
</evidence>
<evidence type="ECO:0000313" key="13">
    <source>
        <dbReference type="Proteomes" id="UP000255284"/>
    </source>
</evidence>
<dbReference type="Gene3D" id="3.30.160.20">
    <property type="match status" value="1"/>
</dbReference>
<proteinExistence type="inferred from homology"/>
<feature type="compositionally biased region" description="Basic and acidic residues" evidence="10">
    <location>
        <begin position="19"/>
        <end position="41"/>
    </location>
</feature>
<evidence type="ECO:0000259" key="11">
    <source>
        <dbReference type="PROSITE" id="PS50881"/>
    </source>
</evidence>
<dbReference type="GO" id="GO:0003735">
    <property type="term" value="F:structural constituent of ribosome"/>
    <property type="evidence" value="ECO:0007669"/>
    <property type="project" value="UniProtKB-UniRule"/>
</dbReference>
<evidence type="ECO:0000256" key="1">
    <source>
        <dbReference type="ARBA" id="ARBA00008945"/>
    </source>
</evidence>
<evidence type="ECO:0000256" key="6">
    <source>
        <dbReference type="ARBA" id="ARBA00035255"/>
    </source>
</evidence>
<evidence type="ECO:0000256" key="5">
    <source>
        <dbReference type="ARBA" id="ARBA00023274"/>
    </source>
</evidence>
<dbReference type="AlphaFoldDB" id="A0A378PBW6"/>
<comment type="subunit">
    <text evidence="7 8">Part of the 30S ribosomal subunit. Contacts proteins S4 and S8.</text>
</comment>
<comment type="similarity">
    <text evidence="1 8 9">Belongs to the universal ribosomal protein uS5 family.</text>
</comment>
<protein>
    <recommendedName>
        <fullName evidence="6 8">Small ribosomal subunit protein uS5</fullName>
    </recommendedName>
</protein>
<dbReference type="GO" id="GO:0042254">
    <property type="term" value="P:ribosome biogenesis"/>
    <property type="evidence" value="ECO:0007669"/>
    <property type="project" value="UniProtKB-ARBA"/>
</dbReference>
<keyword evidence="4 8" id="KW-0689">Ribosomal protein</keyword>
<comment type="caution">
    <text evidence="12">The sequence shown here is derived from an EMBL/GenBank/DDBJ whole genome shotgun (WGS) entry which is preliminary data.</text>
</comment>
<name>A0A378PBW6_9ACTO</name>
<keyword evidence="5 8" id="KW-0687">Ribonucleoprotein</keyword>
<comment type="function">
    <text evidence="8">With S4 and S12 plays an important role in translational accuracy.</text>
</comment>
<keyword evidence="3 8" id="KW-0694">RNA-binding</keyword>
<evidence type="ECO:0000313" key="12">
    <source>
        <dbReference type="EMBL" id="STO15962.1"/>
    </source>
</evidence>
<dbReference type="GO" id="GO:0005737">
    <property type="term" value="C:cytoplasm"/>
    <property type="evidence" value="ECO:0007669"/>
    <property type="project" value="UniProtKB-ARBA"/>
</dbReference>
<dbReference type="GeneID" id="61167233"/>
<dbReference type="SUPFAM" id="SSF54768">
    <property type="entry name" value="dsRNA-binding domain-like"/>
    <property type="match status" value="1"/>
</dbReference>
<dbReference type="InterPro" id="IPR013810">
    <property type="entry name" value="Ribosomal_uS5_N"/>
</dbReference>
<dbReference type="EMBL" id="UGGQ01000006">
    <property type="protein sequence ID" value="STO15962.1"/>
    <property type="molecule type" value="Genomic_DNA"/>
</dbReference>
<sequence length="233" mass="24677">MAEQEQQVTGETAADDSGEERRERRGNRREREDRRDNRRGNSDDKYIERVVAINRVAKVVKGGRNFSFCALVVVGDGEGTVGVGYGKAKEVPAAIAKGVEEAKKSFFKVPMIRRTIVHEVLGEDAAGVVLLRPASPGTGVIAGGPVRALMECAGVHDVLSKSLGSSNAINIVRGAVAALRQLEQPEAVAARRGLPLEKVAPAGMLRARAEGEAEVRKDVEKAEAEAAASGVSA</sequence>
<evidence type="ECO:0000256" key="4">
    <source>
        <dbReference type="ARBA" id="ARBA00022980"/>
    </source>
</evidence>
<dbReference type="PROSITE" id="PS00585">
    <property type="entry name" value="RIBOSOMAL_S5"/>
    <property type="match status" value="1"/>
</dbReference>
<dbReference type="FunFam" id="3.30.230.10:FF:000002">
    <property type="entry name" value="30S ribosomal protein S5"/>
    <property type="match status" value="1"/>
</dbReference>
<comment type="function">
    <text evidence="8">Located at the back of the 30S subunit body where it stabilizes the conformation of the head with respect to the body.</text>
</comment>
<evidence type="ECO:0000256" key="8">
    <source>
        <dbReference type="HAMAP-Rule" id="MF_01307"/>
    </source>
</evidence>
<dbReference type="NCBIfam" id="TIGR01021">
    <property type="entry name" value="rpsE_bact"/>
    <property type="match status" value="1"/>
</dbReference>
<feature type="domain" description="S5 DRBM" evidence="11">
    <location>
        <begin position="46"/>
        <end position="109"/>
    </location>
</feature>